<dbReference type="InterPro" id="IPR035686">
    <property type="entry name" value="CPSase_GATase1"/>
</dbReference>
<keyword evidence="5 11" id="KW-0547">Nucleotide-binding</keyword>
<feature type="binding site" evidence="11">
    <location>
        <position position="47"/>
    </location>
    <ligand>
        <name>L-glutamine</name>
        <dbReference type="ChEBI" id="CHEBI:58359"/>
    </ligand>
</feature>
<comment type="catalytic activity">
    <reaction evidence="9 11">
        <text>hydrogencarbonate + L-glutamine + 2 ATP + H2O = carbamoyl phosphate + L-glutamate + 2 ADP + phosphate + 2 H(+)</text>
        <dbReference type="Rhea" id="RHEA:18633"/>
        <dbReference type="ChEBI" id="CHEBI:15377"/>
        <dbReference type="ChEBI" id="CHEBI:15378"/>
        <dbReference type="ChEBI" id="CHEBI:17544"/>
        <dbReference type="ChEBI" id="CHEBI:29985"/>
        <dbReference type="ChEBI" id="CHEBI:30616"/>
        <dbReference type="ChEBI" id="CHEBI:43474"/>
        <dbReference type="ChEBI" id="CHEBI:58228"/>
        <dbReference type="ChEBI" id="CHEBI:58359"/>
        <dbReference type="ChEBI" id="CHEBI:456216"/>
        <dbReference type="EC" id="6.3.5.5"/>
    </reaction>
</comment>
<keyword evidence="7 11" id="KW-0315">Glutamine amidotransferase</keyword>
<dbReference type="GO" id="GO:0006541">
    <property type="term" value="P:glutamine metabolic process"/>
    <property type="evidence" value="ECO:0007669"/>
    <property type="project" value="InterPro"/>
</dbReference>
<dbReference type="SUPFAM" id="SSF52317">
    <property type="entry name" value="Class I glutamine amidotransferase-like"/>
    <property type="match status" value="1"/>
</dbReference>
<dbReference type="InterPro" id="IPR017926">
    <property type="entry name" value="GATASE"/>
</dbReference>
<dbReference type="Gene3D" id="3.40.50.880">
    <property type="match status" value="1"/>
</dbReference>
<keyword evidence="6 11" id="KW-0067">ATP-binding</keyword>
<dbReference type="NCBIfam" id="NF009475">
    <property type="entry name" value="PRK12838.1"/>
    <property type="match status" value="1"/>
</dbReference>
<dbReference type="UniPathway" id="UPA00070">
    <property type="reaction ID" value="UER00115"/>
</dbReference>
<dbReference type="InterPro" id="IPR036480">
    <property type="entry name" value="CarbP_synth_ssu_N_sf"/>
</dbReference>
<dbReference type="NCBIfam" id="TIGR01368">
    <property type="entry name" value="CPSaseIIsmall"/>
    <property type="match status" value="1"/>
</dbReference>
<dbReference type="InterPro" id="IPR006274">
    <property type="entry name" value="CarbamoylP_synth_ssu"/>
</dbReference>
<dbReference type="PRINTS" id="PR00096">
    <property type="entry name" value="GATASE"/>
</dbReference>
<feature type="binding site" evidence="11">
    <location>
        <position position="304"/>
    </location>
    <ligand>
        <name>L-glutamine</name>
        <dbReference type="ChEBI" id="CHEBI:58359"/>
    </ligand>
</feature>
<feature type="active site" evidence="11">
    <location>
        <position position="348"/>
    </location>
</feature>
<dbReference type="GO" id="GO:0004088">
    <property type="term" value="F:carbamoyl-phosphate synthase (glutamine-hydrolyzing) activity"/>
    <property type="evidence" value="ECO:0007669"/>
    <property type="project" value="UniProtKB-UniRule"/>
</dbReference>
<dbReference type="PATRIC" id="fig|1495769.3.peg.6"/>
<dbReference type="FunFam" id="3.50.30.20:FF:000001">
    <property type="entry name" value="Carbamoyl-phosphate synthase small chain"/>
    <property type="match status" value="1"/>
</dbReference>
<dbReference type="SUPFAM" id="SSF52021">
    <property type="entry name" value="Carbamoyl phosphate synthetase, small subunit N-terminal domain"/>
    <property type="match status" value="1"/>
</dbReference>
<evidence type="ECO:0000313" key="14">
    <source>
        <dbReference type="Proteomes" id="UP000032420"/>
    </source>
</evidence>
<dbReference type="PROSITE" id="PS51273">
    <property type="entry name" value="GATASE_TYPE_1"/>
    <property type="match status" value="1"/>
</dbReference>
<reference evidence="14" key="1">
    <citation type="submission" date="2014-07" db="EMBL/GenBank/DDBJ databases">
        <authorList>
            <person name="Santos-Garcia D."/>
        </authorList>
    </citation>
    <scope>NUCLEOTIDE SEQUENCE [LARGE SCALE GENOMIC DNA]</scope>
</reference>
<dbReference type="InterPro" id="IPR029062">
    <property type="entry name" value="Class_I_gatase-like"/>
</dbReference>
<comment type="subunit">
    <text evidence="11">Composed of two chains; the small (or glutamine) chain promotes the hydrolysis of glutamine to ammonia, which is used by the large (or ammonia) chain to synthesize carbamoyl phosphate. Tetramer of heterodimers (alpha,beta)4.</text>
</comment>
<feature type="domain" description="Carbamoyl-phosphate synthase small subunit N-terminal" evidence="12">
    <location>
        <begin position="3"/>
        <end position="133"/>
    </location>
</feature>
<dbReference type="PANTHER" id="PTHR43418">
    <property type="entry name" value="MULTIFUNCTIONAL TRYPTOPHAN BIOSYNTHESIS PROTEIN-RELATED"/>
    <property type="match status" value="1"/>
</dbReference>
<sequence length="373" mass="42124">MIKKAILALEDGNIFHGISIGVDGLISGEIVFNTSMTGYQEILTDPSYLKQIIVFTSSHIGNTGINKEDIESYNIFVSGLIIHDLPSYYSNFRSVMSLKKYLILNNIICISNIDTRKLTRLIRNKNIKNVTILSGEISYKNIKLAITAAKNFHVFNYININNITHDYNHIQLILDKKSINLKNNYNIVYYDLGSKYNIFRILTKLGCKLHIINQNASLSEIIKFNPDGIFLSNGPGDPNDFKNTITVIKELCKKQIPIFGICLGHQLLAIASGAKTKKMKYGHHGSNHPIQDIVTGKLMITSQNHNFIVDEKTLSNKLRVTHRSLFDGTLQGIERIDCPAFSFQGHPEASPGPHDLFLLFSRFISIIKKYKLH</sequence>
<dbReference type="GO" id="GO:0006207">
    <property type="term" value="P:'de novo' pyrimidine nucleobase biosynthetic process"/>
    <property type="evidence" value="ECO:0007669"/>
    <property type="project" value="InterPro"/>
</dbReference>
<evidence type="ECO:0000256" key="2">
    <source>
        <dbReference type="ARBA" id="ARBA00005077"/>
    </source>
</evidence>
<dbReference type="KEGG" id="eme:CEM_008"/>
<dbReference type="PRINTS" id="PR00099">
    <property type="entry name" value="CPSGATASE"/>
</dbReference>
<comment type="function">
    <text evidence="11">Small subunit of the glutamine-dependent carbamoyl phosphate synthetase (CPSase). CPSase catalyzes the formation of carbamoyl phosphate from the ammonia moiety of glutamine, carbonate, and phosphate donated by ATP, constituting the first step of 2 biosynthetic pathways, one leading to arginine and/or urea and the other to pyrimidine nucleotides. The small subunit (glutamine amidotransferase) binds and cleaves glutamine to supply the large subunit with the substrate ammonia.</text>
</comment>
<dbReference type="STRING" id="1495769.CEM_008"/>
<dbReference type="Proteomes" id="UP000032420">
    <property type="component" value="Chromosome I"/>
</dbReference>
<feature type="binding site" evidence="11">
    <location>
        <position position="266"/>
    </location>
    <ligand>
        <name>L-glutamine</name>
        <dbReference type="ChEBI" id="CHEBI:58359"/>
    </ligand>
</feature>
<dbReference type="GO" id="GO:0004359">
    <property type="term" value="F:glutaminase activity"/>
    <property type="evidence" value="ECO:0007669"/>
    <property type="project" value="RHEA"/>
</dbReference>
<keyword evidence="13" id="KW-0378">Hydrolase</keyword>
<evidence type="ECO:0000256" key="7">
    <source>
        <dbReference type="ARBA" id="ARBA00022962"/>
    </source>
</evidence>
<dbReference type="EC" id="6.3.5.5" evidence="11"/>
<dbReference type="SMART" id="SM01097">
    <property type="entry name" value="CPSase_sm_chain"/>
    <property type="match status" value="1"/>
</dbReference>
<gene>
    <name evidence="11 13" type="primary">carA</name>
    <name evidence="13" type="ORF">CEM_008</name>
</gene>
<name>A0A078KHK4_9GAMM</name>
<feature type="region of interest" description="CPSase" evidence="11">
    <location>
        <begin position="1"/>
        <end position="185"/>
    </location>
</feature>
<dbReference type="PRINTS" id="PR00097">
    <property type="entry name" value="ANTSNTHASEII"/>
</dbReference>
<feature type="binding site" evidence="11">
    <location>
        <position position="234"/>
    </location>
    <ligand>
        <name>L-glutamine</name>
        <dbReference type="ChEBI" id="CHEBI:58359"/>
    </ligand>
</feature>
<keyword evidence="14" id="KW-1185">Reference proteome</keyword>
<dbReference type="PANTHER" id="PTHR43418:SF7">
    <property type="entry name" value="CARBAMOYL-PHOSPHATE SYNTHASE SMALL CHAIN"/>
    <property type="match status" value="1"/>
</dbReference>
<dbReference type="GO" id="GO:0044205">
    <property type="term" value="P:'de novo' UMP biosynthetic process"/>
    <property type="evidence" value="ECO:0007669"/>
    <property type="project" value="UniProtKB-UniRule"/>
</dbReference>
<dbReference type="GO" id="GO:0005524">
    <property type="term" value="F:ATP binding"/>
    <property type="evidence" value="ECO:0007669"/>
    <property type="project" value="UniProtKB-UniRule"/>
</dbReference>
<organism evidence="13 14">
    <name type="scientific">Candidatus Johnevansia muelleri</name>
    <dbReference type="NCBI Taxonomy" id="1495769"/>
    <lineage>
        <taxon>Bacteria</taxon>
        <taxon>Pseudomonadati</taxon>
        <taxon>Pseudomonadota</taxon>
        <taxon>Gammaproteobacteria</taxon>
        <taxon>Candidatus Johnevansiales</taxon>
        <taxon>Candidatus Johnevansiaceae</taxon>
        <taxon>Candidatus Johnevansia</taxon>
    </lineage>
</organism>
<feature type="binding site" evidence="11">
    <location>
        <position position="263"/>
    </location>
    <ligand>
        <name>L-glutamine</name>
        <dbReference type="ChEBI" id="CHEBI:58359"/>
    </ligand>
</feature>
<evidence type="ECO:0000256" key="3">
    <source>
        <dbReference type="ARBA" id="ARBA00007800"/>
    </source>
</evidence>
<evidence type="ECO:0000256" key="5">
    <source>
        <dbReference type="ARBA" id="ARBA00022741"/>
    </source>
</evidence>
<dbReference type="InterPro" id="IPR002474">
    <property type="entry name" value="CarbamoylP_synth_ssu_N"/>
</dbReference>
<feature type="active site" evidence="11">
    <location>
        <position position="346"/>
    </location>
</feature>
<dbReference type="OrthoDB" id="9804328at2"/>
<dbReference type="HOGENOM" id="CLU_035901_2_1_6"/>
<keyword evidence="11" id="KW-0028">Amino-acid biosynthesis</keyword>
<comment type="pathway">
    <text evidence="2 11">Amino-acid biosynthesis; L-arginine biosynthesis; carbamoyl phosphate from bicarbonate: step 1/1.</text>
</comment>
<keyword evidence="8 11" id="KW-0665">Pyrimidine biosynthesis</keyword>
<comment type="pathway">
    <text evidence="1 11">Pyrimidine metabolism; UMP biosynthesis via de novo pathway; (S)-dihydroorotate from bicarbonate: step 1/3.</text>
</comment>
<dbReference type="UniPathway" id="UPA00068">
    <property type="reaction ID" value="UER00171"/>
</dbReference>
<comment type="catalytic activity">
    <reaction evidence="10 11">
        <text>L-glutamine + H2O = L-glutamate + NH4(+)</text>
        <dbReference type="Rhea" id="RHEA:15889"/>
        <dbReference type="ChEBI" id="CHEBI:15377"/>
        <dbReference type="ChEBI" id="CHEBI:28938"/>
        <dbReference type="ChEBI" id="CHEBI:29985"/>
        <dbReference type="ChEBI" id="CHEBI:58359"/>
    </reaction>
</comment>
<dbReference type="HAMAP" id="MF_01209">
    <property type="entry name" value="CPSase_S_chain"/>
    <property type="match status" value="1"/>
</dbReference>
<keyword evidence="11" id="KW-0055">Arginine biosynthesis</keyword>
<feature type="binding site" evidence="11">
    <location>
        <position position="307"/>
    </location>
    <ligand>
        <name>L-glutamine</name>
        <dbReference type="ChEBI" id="CHEBI:58359"/>
    </ligand>
</feature>
<feature type="active site" description="Nucleophile" evidence="11">
    <location>
        <position position="262"/>
    </location>
</feature>
<dbReference type="AlphaFoldDB" id="A0A078KHK4"/>
<dbReference type="Pfam" id="PF00117">
    <property type="entry name" value="GATase"/>
    <property type="match status" value="1"/>
</dbReference>
<dbReference type="Gene3D" id="3.50.30.20">
    <property type="entry name" value="Carbamoyl-phosphate synthase small subunit, N-terminal domain"/>
    <property type="match status" value="1"/>
</dbReference>
<proteinExistence type="inferred from homology"/>
<evidence type="ECO:0000256" key="1">
    <source>
        <dbReference type="ARBA" id="ARBA00004812"/>
    </source>
</evidence>
<keyword evidence="4 11" id="KW-0436">Ligase</keyword>
<evidence type="ECO:0000256" key="4">
    <source>
        <dbReference type="ARBA" id="ARBA00022598"/>
    </source>
</evidence>
<evidence type="ECO:0000256" key="11">
    <source>
        <dbReference type="HAMAP-Rule" id="MF_01209"/>
    </source>
</evidence>
<dbReference type="EMBL" id="LM655252">
    <property type="protein sequence ID" value="CDZ16284.1"/>
    <property type="molecule type" value="Genomic_DNA"/>
</dbReference>
<protein>
    <recommendedName>
        <fullName evidence="11">Carbamoyl phosphate synthase small chain</fullName>
        <ecNumber evidence="11">6.3.5.5</ecNumber>
    </recommendedName>
    <alternativeName>
        <fullName evidence="11">Carbamoyl phosphate synthetase glutamine chain</fullName>
    </alternativeName>
</protein>
<evidence type="ECO:0000313" key="13">
    <source>
        <dbReference type="EMBL" id="CDZ16284.1"/>
    </source>
</evidence>
<accession>A0A078KHK4</accession>
<comment type="caution">
    <text evidence="11">Lacks conserved residue(s) required for the propagation of feature annotation.</text>
</comment>
<evidence type="ECO:0000256" key="10">
    <source>
        <dbReference type="ARBA" id="ARBA00049285"/>
    </source>
</evidence>
<comment type="similarity">
    <text evidence="3 11">Belongs to the CarA family.</text>
</comment>
<evidence type="ECO:0000256" key="9">
    <source>
        <dbReference type="ARBA" id="ARBA00048816"/>
    </source>
</evidence>
<dbReference type="Pfam" id="PF00988">
    <property type="entry name" value="CPSase_sm_chain"/>
    <property type="match status" value="1"/>
</dbReference>
<feature type="binding site" evidence="11">
    <location>
        <position position="236"/>
    </location>
    <ligand>
        <name>L-glutamine</name>
        <dbReference type="ChEBI" id="CHEBI:58359"/>
    </ligand>
</feature>
<evidence type="ECO:0000256" key="8">
    <source>
        <dbReference type="ARBA" id="ARBA00022975"/>
    </source>
</evidence>
<dbReference type="GO" id="GO:0006526">
    <property type="term" value="P:L-arginine biosynthetic process"/>
    <property type="evidence" value="ECO:0007669"/>
    <property type="project" value="UniProtKB-UniRule"/>
</dbReference>
<dbReference type="InterPro" id="IPR050472">
    <property type="entry name" value="Anth_synth/Amidotransfase"/>
</dbReference>
<dbReference type="CDD" id="cd01744">
    <property type="entry name" value="GATase1_CPSase"/>
    <property type="match status" value="1"/>
</dbReference>
<evidence type="ECO:0000256" key="6">
    <source>
        <dbReference type="ARBA" id="ARBA00022840"/>
    </source>
</evidence>
<evidence type="ECO:0000259" key="12">
    <source>
        <dbReference type="SMART" id="SM01097"/>
    </source>
</evidence>